<evidence type="ECO:0000256" key="7">
    <source>
        <dbReference type="ARBA" id="ARBA00022989"/>
    </source>
</evidence>
<dbReference type="PANTHER" id="PTHR30578">
    <property type="entry name" value="ELECTRON TRANSPORT COMPLEX PROTEIN RNFD"/>
    <property type="match status" value="1"/>
</dbReference>
<keyword evidence="11" id="KW-1185">Reference proteome</keyword>
<reference evidence="10" key="2">
    <citation type="journal article" date="2023" name="Microbiome">
        <title>Synthase-selected sorting approach identifies a beta-lactone synthase in a nudibranch symbiotic bacterium.</title>
        <authorList>
            <person name="Dzunkova M."/>
            <person name="La Clair J.J."/>
            <person name="Tyml T."/>
            <person name="Doud D."/>
            <person name="Schulz F."/>
            <person name="Piquer-Esteban S."/>
            <person name="Porcel Sanchis D."/>
            <person name="Osborn A."/>
            <person name="Robinson D."/>
            <person name="Louie K.B."/>
            <person name="Bowen B.P."/>
            <person name="Bowers R.M."/>
            <person name="Lee J."/>
            <person name="Arnau V."/>
            <person name="Diaz-Villanueva W."/>
            <person name="Stepanauskas R."/>
            <person name="Gosliner T."/>
            <person name="Date S.V."/>
            <person name="Northen T.R."/>
            <person name="Cheng J.F."/>
            <person name="Burkart M.D."/>
            <person name="Woyke T."/>
        </authorList>
    </citation>
    <scope>NUCLEOTIDE SEQUENCE</scope>
    <source>
        <strain evidence="10">Df01</strain>
    </source>
</reference>
<keyword evidence="3" id="KW-0285">Flavoprotein</keyword>
<accession>A0ABT7QN79</accession>
<keyword evidence="1" id="KW-0813">Transport</keyword>
<feature type="transmembrane region" description="Helical" evidence="9">
    <location>
        <begin position="253"/>
        <end position="272"/>
    </location>
</feature>
<keyword evidence="2" id="KW-0597">Phosphoprotein</keyword>
<sequence>MKTAALMRTVIAALLPVVVAAIYERGAGALLQVVLAIGGCLLFETLCLVWRRQPVTATLVDGTAIVAGIIIGLSLPPLTPWYVSIAASAFAMVLAKHCYGGLGNNPFNPAMAGYALALVSFPADFDGWATASVLNVVFGGADAISSPTPLTARQMGVAVPVITIIFPLSCIIGGAILFLRRAADWRLTSAFLLGVVLVGGADTLLAGGTLLAAFFVITDPATAAVTVRGKWLYGLTAGALVVWLRADGQHTDGIAFAILICNMLAPLMDRIVRWR</sequence>
<proteinExistence type="predicted"/>
<dbReference type="InterPro" id="IPR004338">
    <property type="entry name" value="NqrB/RnfD"/>
</dbReference>
<protein>
    <submittedName>
        <fullName evidence="10">RnfABCDGE type electron transport complex subunit D</fullName>
    </submittedName>
</protein>
<evidence type="ECO:0000256" key="6">
    <source>
        <dbReference type="ARBA" id="ARBA00022967"/>
    </source>
</evidence>
<evidence type="ECO:0000313" key="11">
    <source>
        <dbReference type="Proteomes" id="UP001168167"/>
    </source>
</evidence>
<dbReference type="Pfam" id="PF03116">
    <property type="entry name" value="NQR2_RnfD_RnfE"/>
    <property type="match status" value="1"/>
</dbReference>
<evidence type="ECO:0000256" key="4">
    <source>
        <dbReference type="ARBA" id="ARBA00022643"/>
    </source>
</evidence>
<dbReference type="PANTHER" id="PTHR30578:SF0">
    <property type="entry name" value="ION-TRANSLOCATING OXIDOREDUCTASE COMPLEX SUBUNIT D"/>
    <property type="match status" value="1"/>
</dbReference>
<feature type="transmembrane region" description="Helical" evidence="9">
    <location>
        <begin position="191"/>
        <end position="217"/>
    </location>
</feature>
<keyword evidence="7 9" id="KW-1133">Transmembrane helix</keyword>
<feature type="transmembrane region" description="Helical" evidence="9">
    <location>
        <begin position="229"/>
        <end position="246"/>
    </location>
</feature>
<keyword evidence="8 9" id="KW-0472">Membrane</keyword>
<feature type="transmembrane region" description="Helical" evidence="9">
    <location>
        <begin position="157"/>
        <end position="179"/>
    </location>
</feature>
<gene>
    <name evidence="10" type="ORF">NQX30_07305</name>
</gene>
<dbReference type="EMBL" id="JANQAO010000004">
    <property type="protein sequence ID" value="MDM5148163.1"/>
    <property type="molecule type" value="Genomic_DNA"/>
</dbReference>
<keyword evidence="5 9" id="KW-0812">Transmembrane</keyword>
<evidence type="ECO:0000256" key="1">
    <source>
        <dbReference type="ARBA" id="ARBA00022448"/>
    </source>
</evidence>
<evidence type="ECO:0000256" key="9">
    <source>
        <dbReference type="SAM" id="Phobius"/>
    </source>
</evidence>
<name>A0ABT7QN79_9GAMM</name>
<evidence type="ECO:0000313" key="10">
    <source>
        <dbReference type="EMBL" id="MDM5148163.1"/>
    </source>
</evidence>
<comment type="caution">
    <text evidence="10">The sequence shown here is derived from an EMBL/GenBank/DDBJ whole genome shotgun (WGS) entry which is preliminary data.</text>
</comment>
<keyword evidence="6" id="KW-1278">Translocase</keyword>
<evidence type="ECO:0000256" key="2">
    <source>
        <dbReference type="ARBA" id="ARBA00022553"/>
    </source>
</evidence>
<feature type="transmembrane region" description="Helical" evidence="9">
    <location>
        <begin position="57"/>
        <end position="75"/>
    </location>
</feature>
<keyword evidence="4" id="KW-0288">FMN</keyword>
<evidence type="ECO:0000256" key="5">
    <source>
        <dbReference type="ARBA" id="ARBA00022692"/>
    </source>
</evidence>
<dbReference type="Proteomes" id="UP001168167">
    <property type="component" value="Unassembled WGS sequence"/>
</dbReference>
<evidence type="ECO:0000256" key="8">
    <source>
        <dbReference type="ARBA" id="ARBA00023136"/>
    </source>
</evidence>
<feature type="transmembrane region" description="Helical" evidence="9">
    <location>
        <begin position="30"/>
        <end position="50"/>
    </location>
</feature>
<organism evidence="10 11">
    <name type="scientific">Candidatus Doriopsillibacter californiensis</name>
    <dbReference type="NCBI Taxonomy" id="2970740"/>
    <lineage>
        <taxon>Bacteria</taxon>
        <taxon>Pseudomonadati</taxon>
        <taxon>Pseudomonadota</taxon>
        <taxon>Gammaproteobacteria</taxon>
        <taxon>Candidatus Tethybacterales</taxon>
        <taxon>Candidatus Persebacteraceae</taxon>
        <taxon>Candidatus Doriopsillibacter</taxon>
    </lineage>
</organism>
<reference evidence="10" key="1">
    <citation type="submission" date="2022-08" db="EMBL/GenBank/DDBJ databases">
        <authorList>
            <person name="Dzunkova M."/>
            <person name="La Clair J."/>
            <person name="Tyml T."/>
            <person name="Doud D."/>
            <person name="Schulz F."/>
            <person name="Piquer S."/>
            <person name="Porcel Sanchis D."/>
            <person name="Osborn A."/>
            <person name="Robinson D."/>
            <person name="Louie K.B."/>
            <person name="Bowen B.P."/>
            <person name="Bowers R."/>
            <person name="Lee J."/>
            <person name="Arnau Llombart V."/>
            <person name="Diaz Villanueva W."/>
            <person name="Gosliner T."/>
            <person name="Northen T."/>
            <person name="Cheng J.-F."/>
            <person name="Burkart M.D."/>
            <person name="Woyke T."/>
        </authorList>
    </citation>
    <scope>NUCLEOTIDE SEQUENCE</scope>
    <source>
        <strain evidence="10">Df01</strain>
    </source>
</reference>
<evidence type="ECO:0000256" key="3">
    <source>
        <dbReference type="ARBA" id="ARBA00022630"/>
    </source>
</evidence>